<evidence type="ECO:0000256" key="3">
    <source>
        <dbReference type="ARBA" id="ARBA00022603"/>
    </source>
</evidence>
<dbReference type="Gene3D" id="3.40.50.150">
    <property type="entry name" value="Vaccinia Virus protein VP39"/>
    <property type="match status" value="1"/>
</dbReference>
<dbReference type="Gene3D" id="1.20.1260.30">
    <property type="match status" value="1"/>
</dbReference>
<evidence type="ECO:0000256" key="4">
    <source>
        <dbReference type="ARBA" id="ARBA00022679"/>
    </source>
</evidence>
<accession>A0A1V4D6W8</accession>
<keyword evidence="10" id="KW-0378">Hydrolase</keyword>
<dbReference type="AlphaFoldDB" id="A0A1V4D6W8"/>
<dbReference type="PANTHER" id="PTHR42998:SF1">
    <property type="entry name" value="TYPE I RESTRICTION ENZYME HINDI METHYLASE SUBUNIT"/>
    <property type="match status" value="1"/>
</dbReference>
<keyword evidence="4" id="KW-0808">Transferase</keyword>
<dbReference type="InterPro" id="IPR038333">
    <property type="entry name" value="T1MK-like_N_sf"/>
</dbReference>
<feature type="domain" description="DNA methylase adenine-specific" evidence="8">
    <location>
        <begin position="179"/>
        <end position="507"/>
    </location>
</feature>
<dbReference type="GO" id="GO:0009007">
    <property type="term" value="F:site-specific DNA-methyltransferase (adenine-specific) activity"/>
    <property type="evidence" value="ECO:0007669"/>
    <property type="project" value="UniProtKB-EC"/>
</dbReference>
<evidence type="ECO:0000259" key="9">
    <source>
        <dbReference type="Pfam" id="PF12161"/>
    </source>
</evidence>
<dbReference type="GO" id="GO:0009307">
    <property type="term" value="P:DNA restriction-modification system"/>
    <property type="evidence" value="ECO:0007669"/>
    <property type="project" value="UniProtKB-KW"/>
</dbReference>
<sequence>MPPRKRAAAAAGQGELLSVSSTKEIQDILWKAADKLRGSMDAAQYKEFVLGLVFLKYVSDAFAERREELAADPELAQIPEHRRAAFLEEKDEYTEKNVFWVPPTARWEHISENAASAEGGVGVLLDTAMDEVMQANKKTLNGVLPKIFNRDNVDQKRLKELVDLISDARFTGHGDRPAQDVLGETYEYFLERFARAEGKRAGEFYTPASVVRLIVEVLEPYEGRVYDPACGSGGMFVQSGKFVKKWKGQDHTHDIAIYGQEANERTWRLAKMNLAIHGMDPKGIGKRWADTFTEDKYPDLRFDFVMANPPFNMSDWARKMDDRRWRYGVPPLSNANYAWLQHIVSKLGDRGSAGVVLSNGSMSSKQSGEGEIRAAMVEADLVSCMIALPGNLFRTTAIPACLWFLTKDKSPQGTKALEDRRSRVLFIDARAMGTMVDRTERILTEEDLEKISDTYHAWRGTKSARDKGLSYEDVPGYCYSATLEEIEKHDYVLTPGRYVGAAEVEEDLDAEPVGERIARLTKELFERLDESARLDAVVREQLGRIGG</sequence>
<evidence type="ECO:0000256" key="7">
    <source>
        <dbReference type="ARBA" id="ARBA00047942"/>
    </source>
</evidence>
<comment type="caution">
    <text evidence="10">The sequence shown here is derived from an EMBL/GenBank/DDBJ whole genome shotgun (WGS) entry which is preliminary data.</text>
</comment>
<dbReference type="Pfam" id="PF02384">
    <property type="entry name" value="N6_Mtase"/>
    <property type="match status" value="1"/>
</dbReference>
<dbReference type="InterPro" id="IPR052916">
    <property type="entry name" value="Type-I_RE_MTase_Subunit"/>
</dbReference>
<dbReference type="InterPro" id="IPR003356">
    <property type="entry name" value="DNA_methylase_A-5"/>
</dbReference>
<dbReference type="InterPro" id="IPR022749">
    <property type="entry name" value="D12N6_MeTrfase_N"/>
</dbReference>
<dbReference type="GO" id="GO:0004519">
    <property type="term" value="F:endonuclease activity"/>
    <property type="evidence" value="ECO:0007669"/>
    <property type="project" value="UniProtKB-KW"/>
</dbReference>
<evidence type="ECO:0000256" key="5">
    <source>
        <dbReference type="ARBA" id="ARBA00022691"/>
    </source>
</evidence>
<name>A0A1V4D6W8_9ACTN</name>
<protein>
    <recommendedName>
        <fullName evidence="2">site-specific DNA-methyltransferase (adenine-specific)</fullName>
        <ecNumber evidence="2">2.1.1.72</ecNumber>
    </recommendedName>
</protein>
<comment type="catalytic activity">
    <reaction evidence="7">
        <text>a 2'-deoxyadenosine in DNA + S-adenosyl-L-methionine = an N(6)-methyl-2'-deoxyadenosine in DNA + S-adenosyl-L-homocysteine + H(+)</text>
        <dbReference type="Rhea" id="RHEA:15197"/>
        <dbReference type="Rhea" id="RHEA-COMP:12418"/>
        <dbReference type="Rhea" id="RHEA-COMP:12419"/>
        <dbReference type="ChEBI" id="CHEBI:15378"/>
        <dbReference type="ChEBI" id="CHEBI:57856"/>
        <dbReference type="ChEBI" id="CHEBI:59789"/>
        <dbReference type="ChEBI" id="CHEBI:90615"/>
        <dbReference type="ChEBI" id="CHEBI:90616"/>
        <dbReference type="EC" id="2.1.1.72"/>
    </reaction>
</comment>
<evidence type="ECO:0000256" key="6">
    <source>
        <dbReference type="ARBA" id="ARBA00022747"/>
    </source>
</evidence>
<evidence type="ECO:0000313" key="11">
    <source>
        <dbReference type="Proteomes" id="UP000033615"/>
    </source>
</evidence>
<evidence type="ECO:0000259" key="8">
    <source>
        <dbReference type="Pfam" id="PF02384"/>
    </source>
</evidence>
<dbReference type="OrthoDB" id="9784823at2"/>
<dbReference type="SUPFAM" id="SSF53335">
    <property type="entry name" value="S-adenosyl-L-methionine-dependent methyltransferases"/>
    <property type="match status" value="1"/>
</dbReference>
<dbReference type="PANTHER" id="PTHR42998">
    <property type="entry name" value="TYPE I RESTRICTION ENZYME HINDVIIP M PROTEIN-RELATED"/>
    <property type="match status" value="1"/>
</dbReference>
<proteinExistence type="inferred from homology"/>
<dbReference type="GO" id="GO:0008170">
    <property type="term" value="F:N-methyltransferase activity"/>
    <property type="evidence" value="ECO:0007669"/>
    <property type="project" value="InterPro"/>
</dbReference>
<dbReference type="GO" id="GO:0003677">
    <property type="term" value="F:DNA binding"/>
    <property type="evidence" value="ECO:0007669"/>
    <property type="project" value="InterPro"/>
</dbReference>
<evidence type="ECO:0000313" key="10">
    <source>
        <dbReference type="EMBL" id="OPF80510.1"/>
    </source>
</evidence>
<feature type="domain" description="N6 adenine-specific DNA methyltransferase N-terminal" evidence="9">
    <location>
        <begin position="26"/>
        <end position="165"/>
    </location>
</feature>
<dbReference type="PRINTS" id="PR00507">
    <property type="entry name" value="N12N6MTFRASE"/>
</dbReference>
<dbReference type="Pfam" id="PF12161">
    <property type="entry name" value="HsdM_N"/>
    <property type="match status" value="1"/>
</dbReference>
<keyword evidence="10" id="KW-0255">Endonuclease</keyword>
<evidence type="ECO:0000256" key="2">
    <source>
        <dbReference type="ARBA" id="ARBA00011900"/>
    </source>
</evidence>
<reference evidence="10" key="1">
    <citation type="submission" date="2016-12" db="EMBL/GenBank/DDBJ databases">
        <title>Genome sequence of Streptomyces antioxidans MUSC 164.</title>
        <authorList>
            <person name="Lee L.-H."/>
            <person name="Ser H.-L."/>
        </authorList>
    </citation>
    <scope>NUCLEOTIDE SEQUENCE [LARGE SCALE GENOMIC DNA]</scope>
    <source>
        <strain evidence="10">MUSC 164</strain>
    </source>
</reference>
<keyword evidence="3" id="KW-0489">Methyltransferase</keyword>
<keyword evidence="10" id="KW-0540">Nuclease</keyword>
<keyword evidence="6" id="KW-0680">Restriction system</keyword>
<keyword evidence="5" id="KW-0949">S-adenosyl-L-methionine</keyword>
<dbReference type="RefSeq" id="WP_046086185.1">
    <property type="nucleotide sequence ID" value="NZ_LAKD02000030.1"/>
</dbReference>
<dbReference type="EC" id="2.1.1.72" evidence="2"/>
<organism evidence="10 11">
    <name type="scientific">Streptomyces antioxidans</name>
    <dbReference type="NCBI Taxonomy" id="1507734"/>
    <lineage>
        <taxon>Bacteria</taxon>
        <taxon>Bacillati</taxon>
        <taxon>Actinomycetota</taxon>
        <taxon>Actinomycetes</taxon>
        <taxon>Kitasatosporales</taxon>
        <taxon>Streptomycetaceae</taxon>
        <taxon>Streptomyces</taxon>
    </lineage>
</organism>
<dbReference type="GO" id="GO:0032259">
    <property type="term" value="P:methylation"/>
    <property type="evidence" value="ECO:0007669"/>
    <property type="project" value="UniProtKB-KW"/>
</dbReference>
<evidence type="ECO:0000256" key="1">
    <source>
        <dbReference type="ARBA" id="ARBA00006594"/>
    </source>
</evidence>
<comment type="similarity">
    <text evidence="1">Belongs to the N(4)/N(6)-methyltransferase family.</text>
</comment>
<dbReference type="Proteomes" id="UP000033615">
    <property type="component" value="Unassembled WGS sequence"/>
</dbReference>
<keyword evidence="11" id="KW-1185">Reference proteome</keyword>
<dbReference type="EMBL" id="LAKD02000030">
    <property type="protein sequence ID" value="OPF80510.1"/>
    <property type="molecule type" value="Genomic_DNA"/>
</dbReference>
<gene>
    <name evidence="10" type="ORF">VT50_0212670</name>
</gene>
<dbReference type="InterPro" id="IPR029063">
    <property type="entry name" value="SAM-dependent_MTases_sf"/>
</dbReference>